<dbReference type="Proteomes" id="UP000694888">
    <property type="component" value="Unplaced"/>
</dbReference>
<sequence>MSFTLRQTASSGQVCVGLNLVLFVFAIFLVSLPVSRAQENCGWDRTVNLTKGSNFTLRSPDISITNLSNAEPCQITISMANYTPSLVYNVLSIHMYTLSFNLSGPGVCGQDSERLEVSYSVDSTIDPMTWCGRTYVEKMEYYIQVHLAYFPGTMGRGPGFEILFQDEHTPPMCDGLQQLAVRDEPMLLFSLRTGESFFPNS</sequence>
<feature type="signal peptide" evidence="1">
    <location>
        <begin position="1"/>
        <end position="37"/>
    </location>
</feature>
<evidence type="ECO:0000313" key="2">
    <source>
        <dbReference type="Proteomes" id="UP000694888"/>
    </source>
</evidence>
<proteinExistence type="predicted"/>
<keyword evidence="2" id="KW-1185">Reference proteome</keyword>
<dbReference type="RefSeq" id="XP_012934678.1">
    <property type="nucleotide sequence ID" value="XM_013079224.1"/>
</dbReference>
<protein>
    <submittedName>
        <fullName evidence="3">Uncharacterized protein LOC106011041</fullName>
    </submittedName>
</protein>
<keyword evidence="1" id="KW-0732">Signal</keyword>
<reference evidence="3" key="1">
    <citation type="submission" date="2025-08" db="UniProtKB">
        <authorList>
            <consortium name="RefSeq"/>
        </authorList>
    </citation>
    <scope>IDENTIFICATION</scope>
</reference>
<feature type="chain" id="PRO_5045978576" evidence="1">
    <location>
        <begin position="38"/>
        <end position="201"/>
    </location>
</feature>
<evidence type="ECO:0000313" key="3">
    <source>
        <dbReference type="RefSeq" id="XP_012934678.1"/>
    </source>
</evidence>
<organism evidence="2 3">
    <name type="scientific">Aplysia californica</name>
    <name type="common">California sea hare</name>
    <dbReference type="NCBI Taxonomy" id="6500"/>
    <lineage>
        <taxon>Eukaryota</taxon>
        <taxon>Metazoa</taxon>
        <taxon>Spiralia</taxon>
        <taxon>Lophotrochozoa</taxon>
        <taxon>Mollusca</taxon>
        <taxon>Gastropoda</taxon>
        <taxon>Heterobranchia</taxon>
        <taxon>Euthyneura</taxon>
        <taxon>Tectipleura</taxon>
        <taxon>Aplysiida</taxon>
        <taxon>Aplysioidea</taxon>
        <taxon>Aplysiidae</taxon>
        <taxon>Aplysia</taxon>
    </lineage>
</organism>
<name>A0ABM0ZUE3_APLCA</name>
<evidence type="ECO:0000256" key="1">
    <source>
        <dbReference type="SAM" id="SignalP"/>
    </source>
</evidence>
<dbReference type="GeneID" id="106011041"/>
<gene>
    <name evidence="3" type="primary">LOC106011041</name>
</gene>
<accession>A0ABM0ZUE3</accession>